<feature type="region of interest" description="Disordered" evidence="1">
    <location>
        <begin position="156"/>
        <end position="176"/>
    </location>
</feature>
<accession>A0A5J4W8H8</accession>
<name>A0A5J4W8H8_9EUKA</name>
<comment type="caution">
    <text evidence="2">The sequence shown here is derived from an EMBL/GenBank/DDBJ whole genome shotgun (WGS) entry which is preliminary data.</text>
</comment>
<gene>
    <name evidence="2" type="ORF">EZS28_013314</name>
</gene>
<sequence>MKTPEQHRFRLDPTFQWAVSVVPITDNSPRFFTRPSPQNNEQQDSGLFKPIIRISFRAVIAVDETVFVGVKYDGPDSIFLSAIKDNWLSALKQFPKKFGFFDSDNKHGYKEENINTTIRNGLENEWKVLQTIEENKKNLCIANAETFIFFEDDEDQPNYQSNKKEQEKEINPSTQQKKNKISLFQSIVELRHLTFTTAMRLEPFPIKKKPYFMPSFPFADPLNREKDGEVAGSDSYSENDESNQSCVTAIALLDQPVDISVISVLFDFEHHRISLHSFIITALPLTSCRLMPVLDENRVMKTLKGEEIKSLNRVHAGNVNIVKGAFAITNEFLIDYYSNKDKIQENYEDLNLNINKSKPNSFIDAINRLHTHIQRQQAKVNAFLITFPNKKYHKYKLKTNRNNNNNNIEYKDEYSTSDENPLSNTSSESSDKSDNLLLTLNQQEMIDDSNQNDSLIFTKNSNINNSLSETLPILNYHPFLIFTSVGIGLFTSHLTQYNFIYPIPFPQPPLSILYIGGQEKEKEKDNSSININPQQITKISSKNELNPKKISRHNQQKDVKSLDKLFIASGSTLIIIANGQVQRHTYPYKWFNELAMTNGANCFQSNIDNIQLKLGTSMLFIVSASNSSMIVDLNNGSFFDFPGRETDIKELGEGGPEDFQYNPMCINSIVPLPYYSFSPHHSIDDRFVLGVGNGRSGAIHSIGIGHKLQSIMQGKWYEKLPSIFTSRAYSGAKLHSLLLVEEEKLVEFSNEGIFEQNKDGSKNKIQSKQTLYPTKYSVLLNNGNNNLRNTYSSSIFQIHEDTIDPIEPVEVGIDNQKKTISFGSVQGAIVQITSSEIRQINIRNKIWDDGEKLLDQMKYKLAYPTVQRPDPELRSYLQNDGVALMIAGHNGQLATTLIPLSAILDFPPELQKKDKKGGKTKFFFPSIVTTMRLFPQIVNIAEDGQIVYLYGDRAFALTWNYVQCQIMWSDLECTGIIHSLAPMRVVDEQPTLSFKYDQESIDGSDKQSQKGSQVSSKGDDTLITQIPHPTIAWIDYVEQRLTFGTIDKRRVITRQIKDLSSLPLSIAHIPTMHAIALIGSLNHTRNISKIFDLKDFLLTNSIFQKSICVIHRKRQISPLDIQDGCHLQM</sequence>
<proteinExistence type="predicted"/>
<dbReference type="Proteomes" id="UP000324800">
    <property type="component" value="Unassembled WGS sequence"/>
</dbReference>
<feature type="region of interest" description="Disordered" evidence="1">
    <location>
        <begin position="398"/>
        <end position="433"/>
    </location>
</feature>
<reference evidence="2 3" key="1">
    <citation type="submission" date="2019-03" db="EMBL/GenBank/DDBJ databases">
        <title>Single cell metagenomics reveals metabolic interactions within the superorganism composed of flagellate Streblomastix strix and complex community of Bacteroidetes bacteria on its surface.</title>
        <authorList>
            <person name="Treitli S.C."/>
            <person name="Kolisko M."/>
            <person name="Husnik F."/>
            <person name="Keeling P."/>
            <person name="Hampl V."/>
        </authorList>
    </citation>
    <scope>NUCLEOTIDE SEQUENCE [LARGE SCALE GENOMIC DNA]</scope>
    <source>
        <strain evidence="2">ST1C</strain>
    </source>
</reference>
<protein>
    <submittedName>
        <fullName evidence="2">Uncharacterized protein</fullName>
    </submittedName>
</protein>
<dbReference type="EMBL" id="SNRW01002974">
    <property type="protein sequence ID" value="KAA6391160.1"/>
    <property type="molecule type" value="Genomic_DNA"/>
</dbReference>
<evidence type="ECO:0000313" key="3">
    <source>
        <dbReference type="Proteomes" id="UP000324800"/>
    </source>
</evidence>
<evidence type="ECO:0000313" key="2">
    <source>
        <dbReference type="EMBL" id="KAA6391160.1"/>
    </source>
</evidence>
<dbReference type="AlphaFoldDB" id="A0A5J4W8H8"/>
<feature type="region of interest" description="Disordered" evidence="1">
    <location>
        <begin position="998"/>
        <end position="1021"/>
    </location>
</feature>
<evidence type="ECO:0000256" key="1">
    <source>
        <dbReference type="SAM" id="MobiDB-lite"/>
    </source>
</evidence>
<organism evidence="2 3">
    <name type="scientific">Streblomastix strix</name>
    <dbReference type="NCBI Taxonomy" id="222440"/>
    <lineage>
        <taxon>Eukaryota</taxon>
        <taxon>Metamonada</taxon>
        <taxon>Preaxostyla</taxon>
        <taxon>Oxymonadida</taxon>
        <taxon>Streblomastigidae</taxon>
        <taxon>Streblomastix</taxon>
    </lineage>
</organism>